<feature type="transmembrane region" description="Helical" evidence="1">
    <location>
        <begin position="145"/>
        <end position="165"/>
    </location>
</feature>
<dbReference type="Proteomes" id="UP001385951">
    <property type="component" value="Unassembled WGS sequence"/>
</dbReference>
<dbReference type="InterPro" id="IPR045339">
    <property type="entry name" value="DUF6534"/>
</dbReference>
<dbReference type="EMBL" id="JASBNA010000038">
    <property type="protein sequence ID" value="KAK7681926.1"/>
    <property type="molecule type" value="Genomic_DNA"/>
</dbReference>
<sequence>MTHFTGISDILRRKVATPPPGLHVARIPDPITASSHSESSYEILATVRFTSNFVVVSKMIEINHFSIFSRDLHWIITLGLSLGTAVDVLIATSLCWYLNKGRTGFRNMESVIDSIIVYTIETSAITSLTTISSLIFWLIMPNNLIFIALHFVISKLYANVLFATLNARKVLRRRSAPIGNTSDLSMSWVRPRSWDRTEFPNNNSTSNQPSPV</sequence>
<evidence type="ECO:0000313" key="3">
    <source>
        <dbReference type="EMBL" id="KAK7681926.1"/>
    </source>
</evidence>
<dbReference type="AlphaFoldDB" id="A0AAW0FM97"/>
<proteinExistence type="predicted"/>
<name>A0AAW0FM97_9APHY</name>
<dbReference type="Pfam" id="PF20152">
    <property type="entry name" value="DUF6534"/>
    <property type="match status" value="1"/>
</dbReference>
<accession>A0AAW0FM97</accession>
<keyword evidence="1" id="KW-0812">Transmembrane</keyword>
<feature type="domain" description="DUF6534" evidence="2">
    <location>
        <begin position="84"/>
        <end position="169"/>
    </location>
</feature>
<keyword evidence="1" id="KW-1133">Transmembrane helix</keyword>
<dbReference type="PANTHER" id="PTHR40465:SF1">
    <property type="entry name" value="DUF6534 DOMAIN-CONTAINING PROTEIN"/>
    <property type="match status" value="1"/>
</dbReference>
<reference evidence="3 4" key="1">
    <citation type="submission" date="2022-09" db="EMBL/GenBank/DDBJ databases">
        <authorList>
            <person name="Palmer J.M."/>
        </authorList>
    </citation>
    <scope>NUCLEOTIDE SEQUENCE [LARGE SCALE GENOMIC DNA]</scope>
    <source>
        <strain evidence="3 4">DSM 7382</strain>
    </source>
</reference>
<comment type="caution">
    <text evidence="3">The sequence shown here is derived from an EMBL/GenBank/DDBJ whole genome shotgun (WGS) entry which is preliminary data.</text>
</comment>
<gene>
    <name evidence="3" type="ORF">QCA50_014888</name>
</gene>
<evidence type="ECO:0000259" key="2">
    <source>
        <dbReference type="Pfam" id="PF20152"/>
    </source>
</evidence>
<dbReference type="PANTHER" id="PTHR40465">
    <property type="entry name" value="CHROMOSOME 1, WHOLE GENOME SHOTGUN SEQUENCE"/>
    <property type="match status" value="1"/>
</dbReference>
<keyword evidence="1" id="KW-0472">Membrane</keyword>
<feature type="transmembrane region" description="Helical" evidence="1">
    <location>
        <begin position="111"/>
        <end position="139"/>
    </location>
</feature>
<feature type="transmembrane region" description="Helical" evidence="1">
    <location>
        <begin position="74"/>
        <end position="99"/>
    </location>
</feature>
<protein>
    <recommendedName>
        <fullName evidence="2">DUF6534 domain-containing protein</fullName>
    </recommendedName>
</protein>
<keyword evidence="4" id="KW-1185">Reference proteome</keyword>
<evidence type="ECO:0000313" key="4">
    <source>
        <dbReference type="Proteomes" id="UP001385951"/>
    </source>
</evidence>
<organism evidence="3 4">
    <name type="scientific">Cerrena zonata</name>
    <dbReference type="NCBI Taxonomy" id="2478898"/>
    <lineage>
        <taxon>Eukaryota</taxon>
        <taxon>Fungi</taxon>
        <taxon>Dikarya</taxon>
        <taxon>Basidiomycota</taxon>
        <taxon>Agaricomycotina</taxon>
        <taxon>Agaricomycetes</taxon>
        <taxon>Polyporales</taxon>
        <taxon>Cerrenaceae</taxon>
        <taxon>Cerrena</taxon>
    </lineage>
</organism>
<evidence type="ECO:0000256" key="1">
    <source>
        <dbReference type="SAM" id="Phobius"/>
    </source>
</evidence>